<feature type="domain" description="Rv2175c C-terminal" evidence="1">
    <location>
        <begin position="84"/>
        <end position="135"/>
    </location>
</feature>
<feature type="domain" description="DNA-binding protein Rv2175c wHTH" evidence="2">
    <location>
        <begin position="14"/>
        <end position="59"/>
    </location>
</feature>
<accession>A0A510V1L7</accession>
<evidence type="ECO:0000259" key="1">
    <source>
        <dbReference type="Pfam" id="PF18367"/>
    </source>
</evidence>
<evidence type="ECO:0000259" key="2">
    <source>
        <dbReference type="Pfam" id="PF21531"/>
    </source>
</evidence>
<sequence>MNDSAQTLDRLVDEWLTVPDVADRLGLDASKVRRLVQERRIIGVRRGDPRIFMVPAAFLVPGHLANPAQPTTPTADEPWTVLASLQGTLTVLSDAGFSDEAAIEWLFTPDDSLPGTPIEALRTGRKTEIRRRAAAEL</sequence>
<evidence type="ECO:0000313" key="4">
    <source>
        <dbReference type="Proteomes" id="UP000321118"/>
    </source>
</evidence>
<dbReference type="Pfam" id="PF18367">
    <property type="entry name" value="Rv2175c_C"/>
    <property type="match status" value="1"/>
</dbReference>
<keyword evidence="4" id="KW-1185">Reference proteome</keyword>
<name>A0A510V1L7_9CELL</name>
<protein>
    <submittedName>
        <fullName evidence="3">Transcriptional regulator</fullName>
    </submittedName>
</protein>
<dbReference type="InterPro" id="IPR041098">
    <property type="entry name" value="Rv2175c_C"/>
</dbReference>
<evidence type="ECO:0000313" key="3">
    <source>
        <dbReference type="EMBL" id="GEK19721.1"/>
    </source>
</evidence>
<dbReference type="EMBL" id="BJUB01000001">
    <property type="protein sequence ID" value="GEK19721.1"/>
    <property type="molecule type" value="Genomic_DNA"/>
</dbReference>
<proteinExistence type="predicted"/>
<dbReference type="AlphaFoldDB" id="A0A510V1L7"/>
<dbReference type="RefSeq" id="WP_146925235.1">
    <property type="nucleotide sequence ID" value="NZ_BJUB01000001.1"/>
</dbReference>
<gene>
    <name evidence="3" type="ORF">CXY01_02410</name>
</gene>
<comment type="caution">
    <text evidence="3">The sequence shown here is derived from an EMBL/GenBank/DDBJ whole genome shotgun (WGS) entry which is preliminary data.</text>
</comment>
<reference evidence="3 4" key="1">
    <citation type="submission" date="2019-07" db="EMBL/GenBank/DDBJ databases">
        <title>Whole genome shotgun sequence of Cellulomonas xylanilytica NBRC 101102.</title>
        <authorList>
            <person name="Hosoyama A."/>
            <person name="Uohara A."/>
            <person name="Ohji S."/>
            <person name="Ichikawa N."/>
        </authorList>
    </citation>
    <scope>NUCLEOTIDE SEQUENCE [LARGE SCALE GENOMIC DNA]</scope>
    <source>
        <strain evidence="3 4">NBRC 101102</strain>
    </source>
</reference>
<dbReference type="Pfam" id="PF21531">
    <property type="entry name" value="Rv2175c_wHTH"/>
    <property type="match status" value="1"/>
</dbReference>
<dbReference type="GO" id="GO:0003677">
    <property type="term" value="F:DNA binding"/>
    <property type="evidence" value="ECO:0007669"/>
    <property type="project" value="InterPro"/>
</dbReference>
<dbReference type="InterPro" id="IPR048576">
    <property type="entry name" value="Rv2175c_wHTH"/>
</dbReference>
<dbReference type="OrthoDB" id="3784042at2"/>
<dbReference type="Proteomes" id="UP000321118">
    <property type="component" value="Unassembled WGS sequence"/>
</dbReference>
<organism evidence="3 4">
    <name type="scientific">Cellulomonas xylanilytica</name>
    <dbReference type="NCBI Taxonomy" id="233583"/>
    <lineage>
        <taxon>Bacteria</taxon>
        <taxon>Bacillati</taxon>
        <taxon>Actinomycetota</taxon>
        <taxon>Actinomycetes</taxon>
        <taxon>Micrococcales</taxon>
        <taxon>Cellulomonadaceae</taxon>
        <taxon>Cellulomonas</taxon>
    </lineage>
</organism>